<keyword evidence="3" id="KW-1185">Reference proteome</keyword>
<gene>
    <name evidence="2" type="ORF">FHX81_1030</name>
</gene>
<evidence type="ECO:0008006" key="4">
    <source>
        <dbReference type="Google" id="ProtNLM"/>
    </source>
</evidence>
<dbReference type="PROSITE" id="PS51318">
    <property type="entry name" value="TAT"/>
    <property type="match status" value="1"/>
</dbReference>
<name>A0A543J7H4_9PSEU</name>
<comment type="caution">
    <text evidence="2">The sequence shown here is derived from an EMBL/GenBank/DDBJ whole genome shotgun (WGS) entry which is preliminary data.</text>
</comment>
<protein>
    <recommendedName>
        <fullName evidence="4">Neocarzinostatin family protein</fullName>
    </recommendedName>
</protein>
<evidence type="ECO:0000313" key="3">
    <source>
        <dbReference type="Proteomes" id="UP000316628"/>
    </source>
</evidence>
<accession>A0A543J7H4</accession>
<dbReference type="EMBL" id="VFPP01000001">
    <property type="protein sequence ID" value="TQM78752.1"/>
    <property type="molecule type" value="Genomic_DNA"/>
</dbReference>
<feature type="signal peptide" evidence="1">
    <location>
        <begin position="1"/>
        <end position="33"/>
    </location>
</feature>
<proteinExistence type="predicted"/>
<evidence type="ECO:0000256" key="1">
    <source>
        <dbReference type="SAM" id="SignalP"/>
    </source>
</evidence>
<reference evidence="2 3" key="1">
    <citation type="submission" date="2019-06" db="EMBL/GenBank/DDBJ databases">
        <title>Sequencing the genomes of 1000 actinobacteria strains.</title>
        <authorList>
            <person name="Klenk H.-P."/>
        </authorList>
    </citation>
    <scope>NUCLEOTIDE SEQUENCE [LARGE SCALE GENOMIC DNA]</scope>
    <source>
        <strain evidence="2 3">DSM 45456</strain>
    </source>
</reference>
<dbReference type="Proteomes" id="UP000316628">
    <property type="component" value="Unassembled WGS sequence"/>
</dbReference>
<organism evidence="2 3">
    <name type="scientific">Saccharothrix saharensis</name>
    <dbReference type="NCBI Taxonomy" id="571190"/>
    <lineage>
        <taxon>Bacteria</taxon>
        <taxon>Bacillati</taxon>
        <taxon>Actinomycetota</taxon>
        <taxon>Actinomycetes</taxon>
        <taxon>Pseudonocardiales</taxon>
        <taxon>Pseudonocardiaceae</taxon>
        <taxon>Saccharothrix</taxon>
    </lineage>
</organism>
<dbReference type="AlphaFoldDB" id="A0A543J7H4"/>
<dbReference type="InterPro" id="IPR006311">
    <property type="entry name" value="TAT_signal"/>
</dbReference>
<keyword evidence="1" id="KW-0732">Signal</keyword>
<feature type="chain" id="PRO_5021787068" description="Neocarzinostatin family protein" evidence="1">
    <location>
        <begin position="34"/>
        <end position="163"/>
    </location>
</feature>
<evidence type="ECO:0000313" key="2">
    <source>
        <dbReference type="EMBL" id="TQM78752.1"/>
    </source>
</evidence>
<sequence>MPLNGLRRRLTALSAATLAVLLGASLAAAPAQAAYGPAQPVDIQLRGYSGGYTTLVGRLVGSVRFDDGNSLYRLDLTLCRQSSYTSTKLTVTVNGAAHQWYSREDGYRPAACGGGHGLSGVVNVDVPYAGVVQNVGLVYEGLHFSGSTATPVSRSAFYDNPFN</sequence>